<dbReference type="Pfam" id="PF17932">
    <property type="entry name" value="TetR_C_24"/>
    <property type="match status" value="1"/>
</dbReference>
<feature type="domain" description="HTH tetR-type" evidence="6">
    <location>
        <begin position="1"/>
        <end position="57"/>
    </location>
</feature>
<dbReference type="Gene3D" id="1.10.357.10">
    <property type="entry name" value="Tetracycline Repressor, domain 2"/>
    <property type="match status" value="1"/>
</dbReference>
<evidence type="ECO:0000256" key="4">
    <source>
        <dbReference type="ARBA" id="ARBA00023163"/>
    </source>
</evidence>
<reference evidence="7" key="1">
    <citation type="journal article" date="2014" name="Int. J. Syst. Evol. Microbiol.">
        <title>Complete genome sequence of Corynebacterium casei LMG S-19264T (=DSM 44701T), isolated from a smear-ripened cheese.</title>
        <authorList>
            <consortium name="US DOE Joint Genome Institute (JGI-PGF)"/>
            <person name="Walter F."/>
            <person name="Albersmeier A."/>
            <person name="Kalinowski J."/>
            <person name="Ruckert C."/>
        </authorList>
    </citation>
    <scope>NUCLEOTIDE SEQUENCE</scope>
    <source>
        <strain evidence="7">CGMCC 1.12919</strain>
    </source>
</reference>
<evidence type="ECO:0000256" key="1">
    <source>
        <dbReference type="ARBA" id="ARBA00022491"/>
    </source>
</evidence>
<reference evidence="7" key="2">
    <citation type="submission" date="2020-09" db="EMBL/GenBank/DDBJ databases">
        <authorList>
            <person name="Sun Q."/>
            <person name="Zhou Y."/>
        </authorList>
    </citation>
    <scope>NUCLEOTIDE SEQUENCE</scope>
    <source>
        <strain evidence="7">CGMCC 1.12919</strain>
    </source>
</reference>
<comment type="caution">
    <text evidence="7">The sequence shown here is derived from an EMBL/GenBank/DDBJ whole genome shotgun (WGS) entry which is preliminary data.</text>
</comment>
<sequence>MFIIERTAALFATRGYAATSIGDIAEACECSKSRLYHYFDSKESILEQMMTTHVDKLLVECKQIVRRKKEPEVRFRELIRHFLEIYAVSRDKHVVLLTCMEFLPPEARDTVLDKERKLVAYVHDELARIRPDLAREPGLTQVDTMLFFGMINWTYTWFVANGAISPKEIADRSVDIFLQGYSHFDGALSAPPRVAVKA</sequence>
<dbReference type="PROSITE" id="PS50977">
    <property type="entry name" value="HTH_TETR_2"/>
    <property type="match status" value="1"/>
</dbReference>
<dbReference type="InterPro" id="IPR050109">
    <property type="entry name" value="HTH-type_TetR-like_transc_reg"/>
</dbReference>
<dbReference type="InterPro" id="IPR041490">
    <property type="entry name" value="KstR2_TetR_C"/>
</dbReference>
<keyword evidence="4" id="KW-0804">Transcription</keyword>
<keyword evidence="2" id="KW-0805">Transcription regulation</keyword>
<dbReference type="PRINTS" id="PR00455">
    <property type="entry name" value="HTHTETR"/>
</dbReference>
<dbReference type="Pfam" id="PF00440">
    <property type="entry name" value="TetR_N"/>
    <property type="match status" value="1"/>
</dbReference>
<feature type="DNA-binding region" description="H-T-H motif" evidence="5">
    <location>
        <begin position="20"/>
        <end position="39"/>
    </location>
</feature>
<dbReference type="SUPFAM" id="SSF46689">
    <property type="entry name" value="Homeodomain-like"/>
    <property type="match status" value="1"/>
</dbReference>
<dbReference type="PANTHER" id="PTHR30055:SF175">
    <property type="entry name" value="HTH-TYPE TRANSCRIPTIONAL REPRESSOR KSTR2"/>
    <property type="match status" value="1"/>
</dbReference>
<dbReference type="SUPFAM" id="SSF48498">
    <property type="entry name" value="Tetracyclin repressor-like, C-terminal domain"/>
    <property type="match status" value="1"/>
</dbReference>
<keyword evidence="1" id="KW-0678">Repressor</keyword>
<keyword evidence="8" id="KW-1185">Reference proteome</keyword>
<evidence type="ECO:0000313" key="7">
    <source>
        <dbReference type="EMBL" id="GGC87271.1"/>
    </source>
</evidence>
<organism evidence="7 8">
    <name type="scientific">Chelatococcus reniformis</name>
    <dbReference type="NCBI Taxonomy" id="1494448"/>
    <lineage>
        <taxon>Bacteria</taxon>
        <taxon>Pseudomonadati</taxon>
        <taxon>Pseudomonadota</taxon>
        <taxon>Alphaproteobacteria</taxon>
        <taxon>Hyphomicrobiales</taxon>
        <taxon>Chelatococcaceae</taxon>
        <taxon>Chelatococcus</taxon>
    </lineage>
</organism>
<evidence type="ECO:0000313" key="8">
    <source>
        <dbReference type="Proteomes" id="UP000637002"/>
    </source>
</evidence>
<dbReference type="AlphaFoldDB" id="A0A916UTN1"/>
<evidence type="ECO:0000259" key="6">
    <source>
        <dbReference type="PROSITE" id="PS50977"/>
    </source>
</evidence>
<accession>A0A916UTN1</accession>
<dbReference type="Proteomes" id="UP000637002">
    <property type="component" value="Unassembled WGS sequence"/>
</dbReference>
<evidence type="ECO:0000256" key="2">
    <source>
        <dbReference type="ARBA" id="ARBA00023015"/>
    </source>
</evidence>
<name>A0A916UTN1_9HYPH</name>
<dbReference type="InterPro" id="IPR001647">
    <property type="entry name" value="HTH_TetR"/>
</dbReference>
<dbReference type="InterPro" id="IPR009057">
    <property type="entry name" value="Homeodomain-like_sf"/>
</dbReference>
<dbReference type="GO" id="GO:0000976">
    <property type="term" value="F:transcription cis-regulatory region binding"/>
    <property type="evidence" value="ECO:0007669"/>
    <property type="project" value="TreeGrafter"/>
</dbReference>
<gene>
    <name evidence="7" type="ORF">GCM10010994_51510</name>
</gene>
<protein>
    <submittedName>
        <fullName evidence="7">TetR family transcriptional regulator</fullName>
    </submittedName>
</protein>
<dbReference type="GO" id="GO:0003700">
    <property type="term" value="F:DNA-binding transcription factor activity"/>
    <property type="evidence" value="ECO:0007669"/>
    <property type="project" value="TreeGrafter"/>
</dbReference>
<proteinExistence type="predicted"/>
<evidence type="ECO:0000256" key="3">
    <source>
        <dbReference type="ARBA" id="ARBA00023125"/>
    </source>
</evidence>
<dbReference type="InterPro" id="IPR036271">
    <property type="entry name" value="Tet_transcr_reg_TetR-rel_C_sf"/>
</dbReference>
<dbReference type="PANTHER" id="PTHR30055">
    <property type="entry name" value="HTH-TYPE TRANSCRIPTIONAL REGULATOR RUTR"/>
    <property type="match status" value="1"/>
</dbReference>
<keyword evidence="3 5" id="KW-0238">DNA-binding</keyword>
<dbReference type="Gene3D" id="1.10.10.60">
    <property type="entry name" value="Homeodomain-like"/>
    <property type="match status" value="1"/>
</dbReference>
<evidence type="ECO:0000256" key="5">
    <source>
        <dbReference type="PROSITE-ProRule" id="PRU00335"/>
    </source>
</evidence>
<dbReference type="EMBL" id="BMGG01000010">
    <property type="protein sequence ID" value="GGC87271.1"/>
    <property type="molecule type" value="Genomic_DNA"/>
</dbReference>